<name>A0AAP3DJZ0_BRELA</name>
<dbReference type="GO" id="GO:0005737">
    <property type="term" value="C:cytoplasm"/>
    <property type="evidence" value="ECO:0007669"/>
    <property type="project" value="TreeGrafter"/>
</dbReference>
<dbReference type="Proteomes" id="UP001077662">
    <property type="component" value="Unassembled WGS sequence"/>
</dbReference>
<dbReference type="PANTHER" id="PTHR42850:SF4">
    <property type="entry name" value="ZINC-DEPENDENT ENDOPOLYPHOSPHATASE"/>
    <property type="match status" value="1"/>
</dbReference>
<dbReference type="InterPro" id="IPR029052">
    <property type="entry name" value="Metallo-depent_PP-like"/>
</dbReference>
<dbReference type="RefSeq" id="WP_258434445.1">
    <property type="nucleotide sequence ID" value="NZ_JANSGW010000032.1"/>
</dbReference>
<reference evidence="2" key="1">
    <citation type="submission" date="2022-09" db="EMBL/GenBank/DDBJ databases">
        <title>Genome analysis and characterization of larvicidal activity of Brevibacillus strains.</title>
        <authorList>
            <person name="Patrusheva E.V."/>
            <person name="Izotova A.O."/>
            <person name="Toshchakov S.V."/>
            <person name="Sineoky S.P."/>
        </authorList>
    </citation>
    <scope>NUCLEOTIDE SEQUENCE</scope>
    <source>
        <strain evidence="2">VKPM_B-13247</strain>
    </source>
</reference>
<dbReference type="InterPro" id="IPR006186">
    <property type="entry name" value="Ser/Thr-sp_prot-phosphatase"/>
</dbReference>
<dbReference type="Pfam" id="PF00149">
    <property type="entry name" value="Metallophos"/>
    <property type="match status" value="1"/>
</dbReference>
<comment type="caution">
    <text evidence="2">The sequence shown here is derived from an EMBL/GenBank/DDBJ whole genome shotgun (WGS) entry which is preliminary data.</text>
</comment>
<dbReference type="GO" id="GO:0016791">
    <property type="term" value="F:phosphatase activity"/>
    <property type="evidence" value="ECO:0007669"/>
    <property type="project" value="TreeGrafter"/>
</dbReference>
<dbReference type="InterPro" id="IPR050126">
    <property type="entry name" value="Ap4A_hydrolase"/>
</dbReference>
<accession>A0AAP3DJZ0</accession>
<dbReference type="Pfam" id="PF16542">
    <property type="entry name" value="PNKP_ligase"/>
    <property type="match status" value="1"/>
</dbReference>
<protein>
    <submittedName>
        <fullName evidence="2">Metallophosphoesterase</fullName>
    </submittedName>
</protein>
<dbReference type="Gene3D" id="3.30.470.30">
    <property type="entry name" value="DNA ligase/mRNA capping enzyme"/>
    <property type="match status" value="2"/>
</dbReference>
<dbReference type="SUPFAM" id="SSF56300">
    <property type="entry name" value="Metallo-dependent phosphatases"/>
    <property type="match status" value="1"/>
</dbReference>
<dbReference type="EMBL" id="JAPTNE010000032">
    <property type="protein sequence ID" value="MCZ0809216.1"/>
    <property type="molecule type" value="Genomic_DNA"/>
</dbReference>
<sequence length="881" mass="102931">MNTDMKMNTSNNANICMTTKLHTIFLLVGPSECGKTTFAKHILIPQLQRQDESKNYRANVQYISSDEIRQEILGAPYHKYDQRMLESSKQAFDVLFSKLQAVTSFPIQAEFVIVDTIGLSEEFREQVATIAREQHYHVEIILFDYKNVQEYYNTTDLNRSVIANHVKRLRQEVLGSLSKLKANAIHRIRTKDFIDPNTGEANPKYVVQIGNDKEYLTHLLPQEYRYLIVGDVHEQVHALKELLASNGFSLNENKIFSTDKTSHWRIVLLGDWIDKGGNTREIVEFIWENRNWFYLVKGNHENFVYKLLRGDIKQKEIEPSLLEKYFTSAADLSDDEQLCSMFFQLVEQSKDFYRFIGSRSASYFLTHAPCKNKYIGKLDAYAKKRQRNFYLDRDRDIEQQLDFLQAESTSNHSYHVFGHVASQSYYRLKNKIGLDSGAGHGHALSSVWLDRNRPIFKQSKMDDRLLLKEALPHLFQSSYSDVQLDSLEEWDKRRIEYVLEHKINYISGTMAPADKDIQQNELESLQKGLSYFRKHGVEQVVLQPKYMGSRCNIYLHEDIEQCFAVSRNGYKIKQVDVTEMYEQLHQKFSSYMLDKHISTIILDGELLPWKALGEGLIEKEYKVIDTAVGLELDFLQENGFAEALKELIDKYDSTAFETERQYLGKKELAKLYGDATYQSYKWISHVKDTQIALEEQKKAWQTYHEQLQLYGESGELTYKPFTILKMIYQDGTEEIPAWPTSQLFGFVSSDEYLLLDLTEDHYLEKATDYFTKLTTKQRMEGVVIKPEKLQAGIAPFIKVRNPDYLTLIYGYDYQFPYRYQKLINQKQTRKKLQTSIAEFELGQQMLHVTNAEISPENEAYKQVVANLLFEEKKEKELDPRL</sequence>
<dbReference type="InterPro" id="IPR032380">
    <property type="entry name" value="PNKP_ligase_dom"/>
</dbReference>
<dbReference type="Gene3D" id="3.40.50.300">
    <property type="entry name" value="P-loop containing nucleotide triphosphate hydrolases"/>
    <property type="match status" value="1"/>
</dbReference>
<dbReference type="SUPFAM" id="SSF56091">
    <property type="entry name" value="DNA ligase/mRNA capping enzyme, catalytic domain"/>
    <property type="match status" value="1"/>
</dbReference>
<organism evidence="2 3">
    <name type="scientific">Brevibacillus laterosporus</name>
    <name type="common">Bacillus laterosporus</name>
    <dbReference type="NCBI Taxonomy" id="1465"/>
    <lineage>
        <taxon>Bacteria</taxon>
        <taxon>Bacillati</taxon>
        <taxon>Bacillota</taxon>
        <taxon>Bacilli</taxon>
        <taxon>Bacillales</taxon>
        <taxon>Paenibacillaceae</taxon>
        <taxon>Brevibacillus</taxon>
    </lineage>
</organism>
<evidence type="ECO:0000259" key="1">
    <source>
        <dbReference type="PROSITE" id="PS00125"/>
    </source>
</evidence>
<evidence type="ECO:0000313" key="3">
    <source>
        <dbReference type="Proteomes" id="UP001077662"/>
    </source>
</evidence>
<dbReference type="PROSITE" id="PS00125">
    <property type="entry name" value="SER_THR_PHOSPHATASE"/>
    <property type="match status" value="1"/>
</dbReference>
<dbReference type="PANTHER" id="PTHR42850">
    <property type="entry name" value="METALLOPHOSPHOESTERASE"/>
    <property type="match status" value="1"/>
</dbReference>
<proteinExistence type="predicted"/>
<gene>
    <name evidence="2" type="ORF">O0554_20315</name>
</gene>
<dbReference type="AlphaFoldDB" id="A0AAP3DJZ0"/>
<dbReference type="SUPFAM" id="SSF52540">
    <property type="entry name" value="P-loop containing nucleoside triphosphate hydrolases"/>
    <property type="match status" value="1"/>
</dbReference>
<dbReference type="Gene3D" id="3.60.21.10">
    <property type="match status" value="1"/>
</dbReference>
<evidence type="ECO:0000313" key="2">
    <source>
        <dbReference type="EMBL" id="MCZ0809216.1"/>
    </source>
</evidence>
<dbReference type="InterPro" id="IPR027417">
    <property type="entry name" value="P-loop_NTPase"/>
</dbReference>
<feature type="domain" description="Serine/threonine specific protein phosphatases" evidence="1">
    <location>
        <begin position="296"/>
        <end position="301"/>
    </location>
</feature>
<dbReference type="InterPro" id="IPR004843">
    <property type="entry name" value="Calcineurin-like_PHP"/>
</dbReference>